<dbReference type="GO" id="GO:0008237">
    <property type="term" value="F:metallopeptidase activity"/>
    <property type="evidence" value="ECO:0007669"/>
    <property type="project" value="InterPro"/>
</dbReference>
<dbReference type="Proteomes" id="UP001205105">
    <property type="component" value="Unassembled WGS sequence"/>
</dbReference>
<evidence type="ECO:0000256" key="2">
    <source>
        <dbReference type="ARBA" id="ARBA00022980"/>
    </source>
</evidence>
<reference evidence="7" key="1">
    <citation type="submission" date="2020-11" db="EMBL/GenBank/DDBJ databases">
        <title>Chlorella ohadii genome sequencing and assembly.</title>
        <authorList>
            <person name="Murik O."/>
            <person name="Treves H."/>
            <person name="Kedem I."/>
            <person name="Shotland Y."/>
            <person name="Kaplan A."/>
        </authorList>
    </citation>
    <scope>NUCLEOTIDE SEQUENCE</scope>
    <source>
        <strain evidence="7">1</strain>
    </source>
</reference>
<evidence type="ECO:0000256" key="3">
    <source>
        <dbReference type="ARBA" id="ARBA00023274"/>
    </source>
</evidence>
<comment type="similarity">
    <text evidence="1 4">Belongs to the eukaryotic ribosomal protein eS12 family.</text>
</comment>
<dbReference type="InterPro" id="IPR029064">
    <property type="entry name" value="Ribosomal_eL30-like_sf"/>
</dbReference>
<dbReference type="InterPro" id="IPR004038">
    <property type="entry name" value="Ribosomal_eL8/eL30/eS12/Gad45"/>
</dbReference>
<keyword evidence="2 4" id="KW-0689">Ribosomal protein</keyword>
<dbReference type="InterPro" id="IPR000530">
    <property type="entry name" value="Ribosomal_eS12"/>
</dbReference>
<sequence>MSDGGESPKSVQEAPAAAAPGEPMDLNTAIQVVMKKALAHDGLARGLHESARAIERGQAQLAILADDCNQPDYKKLIEALCAEQSVNLISVPEQQTLGQWAGLCKIDSEGEARKVVKCSCAVITDYGEETEGLAILQEYLKSRVPDLPHGGGSGNGGTADGRVFKFRLLCIDQNSMRSLLALALALAAVHSAAGAAWWQPVRTGLNCSAACVRINKAAWAINGGSASRALCSVTLNNKRYHGTKVDPAGTCSYTYLNAAGQAQAGVSGAAAGAFMCGCTTAGTCWVPGSCPTGSTGISPTNACVAEKSACASTFSEGTVAKCAADGKLYKLERGKLRQFPSQEIYASYGSPPPTFVDRSTSCCQLSRCAVGAALPMGSCSTLIGFTFYPGKESGWENIAGPGGVDNAPYKGLTAQQLAVKCGPKPHCEGFVRNGQTGEGWLKYGVRPSTTWGSLPTADGCTGLWVKNPPTLPTKCGKLERGIHFNGGDLTTCPELGGTCFYARGVNTIEACCNKCAEKAGCGAFTFKWQDEAHTLGSCALKAATGYTRSYWGEHHSAVIVPQCRLPFCTAYAQGTCKCTACQKGWLPSAGKCVSAAPVTLSASDPAFVDKARTVGPRQMLLVTNYLLEGDSKPTTLELKRKSMFLKGAKIVVQGPGGPVTKAAPDARLFTGQTVFDQKWQAVVALEMDNAYMKQFKKEEDAIDYAADLVGYSDVVFSREVQVDLVIGYISMWPTSKPDPYSSQPDIDKVLDAFRGQWNGSDTSKNPEKTMWEVKCILHESGHIFGAPHTHEWCNLDGAIDTIDCNRIGSDLLGGGYSNIAWTFGKGHPCGRWPERVPGRMQDLVKARAETYKGCFAAEPSDWWGWKVTIATAAGAWFWSGTGTDADVQVKWHCGNTNVTNGYVSLSRLCGTASYTRTKGSWGCFESGNVEQFTLQYYPDDTPATGALLAGNNPVPACLEAGVQPVLSIQIQGQGYTDRWEMDTTQLQLELQYVEKADGMLHIRSRSAWHGGMMQSSAMSAWLLLPRVPMFLDQACG</sequence>
<protein>
    <recommendedName>
        <fullName evidence="4">40S ribosomal protein S12</fullName>
    </recommendedName>
</protein>
<evidence type="ECO:0000259" key="6">
    <source>
        <dbReference type="Pfam" id="PF01248"/>
    </source>
</evidence>
<evidence type="ECO:0000256" key="5">
    <source>
        <dbReference type="SAM" id="MobiDB-lite"/>
    </source>
</evidence>
<dbReference type="SUPFAM" id="SSF55486">
    <property type="entry name" value="Metalloproteases ('zincins'), catalytic domain"/>
    <property type="match status" value="1"/>
</dbReference>
<evidence type="ECO:0000313" key="8">
    <source>
        <dbReference type="Proteomes" id="UP001205105"/>
    </source>
</evidence>
<dbReference type="GO" id="GO:0003735">
    <property type="term" value="F:structural constituent of ribosome"/>
    <property type="evidence" value="ECO:0007669"/>
    <property type="project" value="InterPro"/>
</dbReference>
<gene>
    <name evidence="7" type="ORF">COHA_007770</name>
</gene>
<organism evidence="7 8">
    <name type="scientific">Chlorella ohadii</name>
    <dbReference type="NCBI Taxonomy" id="2649997"/>
    <lineage>
        <taxon>Eukaryota</taxon>
        <taxon>Viridiplantae</taxon>
        <taxon>Chlorophyta</taxon>
        <taxon>core chlorophytes</taxon>
        <taxon>Trebouxiophyceae</taxon>
        <taxon>Chlorellales</taxon>
        <taxon>Chlorellaceae</taxon>
        <taxon>Chlorella clade</taxon>
        <taxon>Chlorella</taxon>
    </lineage>
</organism>
<dbReference type="Gene3D" id="3.30.1330.30">
    <property type="match status" value="1"/>
</dbReference>
<dbReference type="InterPro" id="IPR024079">
    <property type="entry name" value="MetalloPept_cat_dom_sf"/>
</dbReference>
<dbReference type="FunFam" id="3.30.1330.30:FF:000019">
    <property type="entry name" value="40S ribosomal protein S12"/>
    <property type="match status" value="1"/>
</dbReference>
<dbReference type="PANTHER" id="PTHR11843">
    <property type="entry name" value="40S RIBOSOMAL PROTEIN S12"/>
    <property type="match status" value="1"/>
</dbReference>
<dbReference type="SUPFAM" id="SSF55315">
    <property type="entry name" value="L30e-like"/>
    <property type="match status" value="1"/>
</dbReference>
<dbReference type="PROSITE" id="PS01189">
    <property type="entry name" value="RIBOSOMAL_S12E"/>
    <property type="match status" value="1"/>
</dbReference>
<dbReference type="EMBL" id="JADXDR010000125">
    <property type="protein sequence ID" value="KAI7838509.1"/>
    <property type="molecule type" value="Genomic_DNA"/>
</dbReference>
<dbReference type="InterPro" id="IPR047860">
    <property type="entry name" value="Ribosomal_eS12_CS"/>
</dbReference>
<keyword evidence="3 4" id="KW-0687">Ribonucleoprotein</keyword>
<dbReference type="Pfam" id="PF01248">
    <property type="entry name" value="Ribosomal_L7Ae"/>
    <property type="match status" value="1"/>
</dbReference>
<dbReference type="Gene3D" id="3.40.390.10">
    <property type="entry name" value="Collagenase (Catalytic Domain)"/>
    <property type="match status" value="1"/>
</dbReference>
<evidence type="ECO:0000256" key="4">
    <source>
        <dbReference type="RuleBase" id="RU000670"/>
    </source>
</evidence>
<feature type="region of interest" description="Disordered" evidence="5">
    <location>
        <begin position="1"/>
        <end position="22"/>
    </location>
</feature>
<dbReference type="GO" id="GO:0005840">
    <property type="term" value="C:ribosome"/>
    <property type="evidence" value="ECO:0007669"/>
    <property type="project" value="UniProtKB-KW"/>
</dbReference>
<dbReference type="GO" id="GO:1990904">
    <property type="term" value="C:ribonucleoprotein complex"/>
    <property type="evidence" value="ECO:0007669"/>
    <property type="project" value="UniProtKB-KW"/>
</dbReference>
<proteinExistence type="inferred from homology"/>
<accession>A0AAD5DLA0</accession>
<dbReference type="AlphaFoldDB" id="A0AAD5DLA0"/>
<dbReference type="PRINTS" id="PR00972">
    <property type="entry name" value="RIBSOMALS12E"/>
</dbReference>
<dbReference type="GO" id="GO:0006412">
    <property type="term" value="P:translation"/>
    <property type="evidence" value="ECO:0007669"/>
    <property type="project" value="InterPro"/>
</dbReference>
<keyword evidence="8" id="KW-1185">Reference proteome</keyword>
<dbReference type="Gene3D" id="3.50.4.10">
    <property type="entry name" value="Hepatocyte Growth Factor"/>
    <property type="match status" value="1"/>
</dbReference>
<feature type="domain" description="Ribosomal protein eL8/eL30/eS12/Gadd45" evidence="6">
    <location>
        <begin position="29"/>
        <end position="122"/>
    </location>
</feature>
<evidence type="ECO:0000313" key="7">
    <source>
        <dbReference type="EMBL" id="KAI7838509.1"/>
    </source>
</evidence>
<comment type="caution">
    <text evidence="7">The sequence shown here is derived from an EMBL/GenBank/DDBJ whole genome shotgun (WGS) entry which is preliminary data.</text>
</comment>
<evidence type="ECO:0000256" key="1">
    <source>
        <dbReference type="ARBA" id="ARBA00005824"/>
    </source>
</evidence>
<name>A0AAD5DLA0_9CHLO</name>